<dbReference type="PANTHER" id="PTHR30033">
    <property type="entry name" value="FLAGELLAR HOOK-ASSOCIATED PROTEIN 1"/>
    <property type="match status" value="1"/>
</dbReference>
<dbReference type="EMBL" id="VPFD01000007">
    <property type="protein sequence ID" value="TXG00352.1"/>
    <property type="molecule type" value="Genomic_DNA"/>
</dbReference>
<gene>
    <name evidence="10" type="primary">flgK</name>
    <name evidence="10" type="ORF">FVD38_08260</name>
</gene>
<feature type="domain" description="Flagellar hook-associated protein 1 D2-like" evidence="8">
    <location>
        <begin position="339"/>
        <end position="422"/>
    </location>
</feature>
<evidence type="ECO:0000256" key="5">
    <source>
        <dbReference type="ARBA" id="ARBA00022525"/>
    </source>
</evidence>
<evidence type="ECO:0000256" key="1">
    <source>
        <dbReference type="ARBA" id="ARBA00004365"/>
    </source>
</evidence>
<evidence type="ECO:0000259" key="8">
    <source>
        <dbReference type="Pfam" id="PF21158"/>
    </source>
</evidence>
<keyword evidence="6" id="KW-0975">Bacterial flagellum</keyword>
<name>A0A5C7FWD7_9BURK</name>
<accession>A0A5C7FWD7</accession>
<dbReference type="NCBIfam" id="TIGR02492">
    <property type="entry name" value="flgK_ends"/>
    <property type="match status" value="1"/>
</dbReference>
<dbReference type="GO" id="GO:0044780">
    <property type="term" value="P:bacterial-type flagellum assembly"/>
    <property type="evidence" value="ECO:0007669"/>
    <property type="project" value="InterPro"/>
</dbReference>
<dbReference type="Pfam" id="PF06429">
    <property type="entry name" value="Flg_bbr_C"/>
    <property type="match status" value="1"/>
</dbReference>
<dbReference type="GO" id="GO:0005198">
    <property type="term" value="F:structural molecule activity"/>
    <property type="evidence" value="ECO:0007669"/>
    <property type="project" value="InterPro"/>
</dbReference>
<evidence type="ECO:0000259" key="7">
    <source>
        <dbReference type="Pfam" id="PF06429"/>
    </source>
</evidence>
<dbReference type="InterPro" id="IPR002371">
    <property type="entry name" value="FlgK"/>
</dbReference>
<comment type="subcellular location">
    <subcellularLocation>
        <location evidence="1">Bacterial flagellum</location>
    </subcellularLocation>
    <subcellularLocation>
        <location evidence="2">Secreted</location>
    </subcellularLocation>
</comment>
<dbReference type="InterPro" id="IPR049119">
    <property type="entry name" value="FlgK_D2-like"/>
</dbReference>
<keyword evidence="11" id="KW-1185">Reference proteome</keyword>
<evidence type="ECO:0000259" key="9">
    <source>
        <dbReference type="Pfam" id="PF22638"/>
    </source>
</evidence>
<feature type="domain" description="Flagellar hook-associated protein FlgK helical" evidence="9">
    <location>
        <begin position="93"/>
        <end position="326"/>
    </location>
</feature>
<dbReference type="InterPro" id="IPR010930">
    <property type="entry name" value="Flg_bb/hook_C_dom"/>
</dbReference>
<evidence type="ECO:0000256" key="4">
    <source>
        <dbReference type="ARBA" id="ARBA00016244"/>
    </source>
</evidence>
<comment type="similarity">
    <text evidence="3">Belongs to the flagella basal body rod proteins family.</text>
</comment>
<keyword evidence="5" id="KW-0964">Secreted</keyword>
<evidence type="ECO:0000256" key="6">
    <source>
        <dbReference type="ARBA" id="ARBA00023143"/>
    </source>
</evidence>
<evidence type="ECO:0000256" key="2">
    <source>
        <dbReference type="ARBA" id="ARBA00004613"/>
    </source>
</evidence>
<evidence type="ECO:0000256" key="3">
    <source>
        <dbReference type="ARBA" id="ARBA00009677"/>
    </source>
</evidence>
<dbReference type="SUPFAM" id="SSF64518">
    <property type="entry name" value="Phase 1 flagellin"/>
    <property type="match status" value="2"/>
</dbReference>
<dbReference type="Pfam" id="PF22638">
    <property type="entry name" value="FlgK_D1"/>
    <property type="match status" value="1"/>
</dbReference>
<dbReference type="GO" id="GO:0009424">
    <property type="term" value="C:bacterial-type flagellum hook"/>
    <property type="evidence" value="ECO:0007669"/>
    <property type="project" value="InterPro"/>
</dbReference>
<dbReference type="RefSeq" id="WP_147934376.1">
    <property type="nucleotide sequence ID" value="NZ_VPFD01000007.1"/>
</dbReference>
<dbReference type="PANTHER" id="PTHR30033:SF1">
    <property type="entry name" value="FLAGELLAR HOOK-ASSOCIATED PROTEIN 1"/>
    <property type="match status" value="1"/>
</dbReference>
<dbReference type="GO" id="GO:0005576">
    <property type="term" value="C:extracellular region"/>
    <property type="evidence" value="ECO:0007669"/>
    <property type="project" value="UniProtKB-SubCell"/>
</dbReference>
<organism evidence="10 11">
    <name type="scientific">Massilia arenae</name>
    <dbReference type="NCBI Taxonomy" id="2603288"/>
    <lineage>
        <taxon>Bacteria</taxon>
        <taxon>Pseudomonadati</taxon>
        <taxon>Pseudomonadota</taxon>
        <taxon>Betaproteobacteria</taxon>
        <taxon>Burkholderiales</taxon>
        <taxon>Oxalobacteraceae</taxon>
        <taxon>Telluria group</taxon>
        <taxon>Massilia</taxon>
    </lineage>
</organism>
<keyword evidence="10" id="KW-0282">Flagellum</keyword>
<evidence type="ECO:0000313" key="10">
    <source>
        <dbReference type="EMBL" id="TXG00352.1"/>
    </source>
</evidence>
<reference evidence="10 11" key="1">
    <citation type="submission" date="2019-08" db="EMBL/GenBank/DDBJ databases">
        <title>Massilia golmudensis sp. nov., isolated from sand in the Qinghai-Tibetan Plateau.</title>
        <authorList>
            <person name="Zhang B."/>
        </authorList>
    </citation>
    <scope>NUCLEOTIDE SEQUENCE [LARGE SCALE GENOMIC DNA]</scope>
    <source>
        <strain evidence="10 11">GEM5</strain>
    </source>
</reference>
<dbReference type="InterPro" id="IPR053927">
    <property type="entry name" value="FlgK_helical"/>
</dbReference>
<dbReference type="AlphaFoldDB" id="A0A5C7FWD7"/>
<dbReference type="Pfam" id="PF21158">
    <property type="entry name" value="flgK_1st_1"/>
    <property type="match status" value="1"/>
</dbReference>
<dbReference type="PRINTS" id="PR01005">
    <property type="entry name" value="FLGHOOKAP1"/>
</dbReference>
<evidence type="ECO:0000313" key="11">
    <source>
        <dbReference type="Proteomes" id="UP000321413"/>
    </source>
</evidence>
<dbReference type="Proteomes" id="UP000321413">
    <property type="component" value="Unassembled WGS sequence"/>
</dbReference>
<feature type="domain" description="Flagellar basal-body/hook protein C-terminal" evidence="7">
    <location>
        <begin position="624"/>
        <end position="662"/>
    </location>
</feature>
<keyword evidence="10" id="KW-0966">Cell projection</keyword>
<protein>
    <recommendedName>
        <fullName evidence="4">Flagellar hook-associated protein 1</fullName>
    </recommendedName>
</protein>
<keyword evidence="10" id="KW-0969">Cilium</keyword>
<comment type="caution">
    <text evidence="10">The sequence shown here is derived from an EMBL/GenBank/DDBJ whole genome shotgun (WGS) entry which is preliminary data.</text>
</comment>
<proteinExistence type="inferred from homology"/>
<sequence>MSSLLAIGKTGLYAAQAALSTTGHNITNSNVAGYSRQVVVQQTAAALNTGAGFMGTGTQIAQIKRYSDEFMNAQVRSAQSSTSGLESYLGQIKQIDNLLADTTSGLTPAMQGFFKGIQDMAANRASVPSRQAMLSNAESLATRLNGLDARLGEIRDGVNSEIESSVTAINTYAKQIAKLNEQISTFASSPQRPPNDLLDQRDQLVLELNKYVKATVLPGDNSSLTISIGNGQPLVVGQDSYQLATMQSPTDLTRLEVGYQVGNKVSVLSDGALPGGKLGGVLEFRSTTLDKAQSQLGKIAVGLAFEFNQQHELGLDQNGQPGKPFFNIAPGFVGASINNAKGTVDDPAAVVKSKIVDPSKLSDNDYEVKFNDGKYQVVSLPGRQAVGSVEPDADGNATLVVNGVELSFSERPRQGDTFLVRPTINGAADFKVLINDVSQIAAAAPILGGDLPSNTGTGKISETKVDSDFLDTPPALPITLTFNKGTPAAPPAPATPDTLTGFPAGETIYKVDAKGNKTEITAPVEFENGATYSFGGISVTMTGAPNGGDRFTISDNSSGVGDTRNIAALGELQTKNIFNGGTATLQSSYAQMVSEVGNKTREVQINAAAGNAQLAQAQGAQADVSGVNLDEEATNLIKYQQAYQAASKVMQIAGTIFDSLLSISR</sequence>